<dbReference type="PANTHER" id="PTHR11496:SF83">
    <property type="entry name" value="HYDROXYACID-OXOACID TRANSHYDROGENASE, MITOCHONDRIAL"/>
    <property type="match status" value="1"/>
</dbReference>
<dbReference type="CDD" id="cd08179">
    <property type="entry name" value="NADPH_BDH"/>
    <property type="match status" value="1"/>
</dbReference>
<dbReference type="EMBL" id="JACRTD010000005">
    <property type="protein sequence ID" value="MBC8585528.1"/>
    <property type="molecule type" value="Genomic_DNA"/>
</dbReference>
<evidence type="ECO:0000259" key="3">
    <source>
        <dbReference type="Pfam" id="PF25137"/>
    </source>
</evidence>
<keyword evidence="5" id="KW-1185">Reference proteome</keyword>
<dbReference type="PANTHER" id="PTHR11496">
    <property type="entry name" value="ALCOHOL DEHYDROGENASE"/>
    <property type="match status" value="1"/>
</dbReference>
<organism evidence="4 5">
    <name type="scientific">Youxingia wuxianensis</name>
    <dbReference type="NCBI Taxonomy" id="2763678"/>
    <lineage>
        <taxon>Bacteria</taxon>
        <taxon>Bacillati</taxon>
        <taxon>Bacillota</taxon>
        <taxon>Clostridia</taxon>
        <taxon>Eubacteriales</taxon>
        <taxon>Oscillospiraceae</taxon>
        <taxon>Youxingia</taxon>
    </lineage>
</organism>
<dbReference type="PROSITE" id="PS00913">
    <property type="entry name" value="ADH_IRON_1"/>
    <property type="match status" value="1"/>
</dbReference>
<dbReference type="Pfam" id="PF25137">
    <property type="entry name" value="ADH_Fe_C"/>
    <property type="match status" value="1"/>
</dbReference>
<dbReference type="AlphaFoldDB" id="A0A926ELB8"/>
<dbReference type="InterPro" id="IPR034802">
    <property type="entry name" value="NADPH_BDH"/>
</dbReference>
<sequence length="384" mass="41849">MYSIKLGADLIHFGEGALSVLESLPGTRKRAFIVQSGKIMEELGFLEKITRPLEAGGYQWETYTGVEPEPSFECIYEGAKKMIAFEPDWIIGFGGGSAMDAAKVMWAFYENPQLTTLEDITFPNVIPKLREKAKLICIPTSSGTGSEVTKSAVVKDTKRHLKVPVRDMQRRLIPDMAILDPIMTISMPASLTAASGLDAITHAVEAYVCKDANLFSDALATAAFTAAYETLPKSYHDLKNLAYREKMLGAACLGGMAFANSNLGITHSIAHSLGGELGVPHGIANAIVLPFVVEFNSRDEKAKARYQTLASMVGYGNFQQAILDLNRQVDIPSSLSNYLKDNGAFLDKVDKIASMAMTDLSIGGNPIRPTQEELRQLILKIYKG</sequence>
<dbReference type="Proteomes" id="UP000623678">
    <property type="component" value="Unassembled WGS sequence"/>
</dbReference>
<proteinExistence type="predicted"/>
<dbReference type="Pfam" id="PF00465">
    <property type="entry name" value="Fe-ADH"/>
    <property type="match status" value="1"/>
</dbReference>
<evidence type="ECO:0000259" key="2">
    <source>
        <dbReference type="Pfam" id="PF00465"/>
    </source>
</evidence>
<evidence type="ECO:0000313" key="5">
    <source>
        <dbReference type="Proteomes" id="UP000623678"/>
    </source>
</evidence>
<protein>
    <submittedName>
        <fullName evidence="4">Iron-containing alcohol dehydrogenase</fullName>
    </submittedName>
</protein>
<dbReference type="FunFam" id="1.20.1090.10:FF:000001">
    <property type="entry name" value="Aldehyde-alcohol dehydrogenase"/>
    <property type="match status" value="1"/>
</dbReference>
<dbReference type="InterPro" id="IPR056798">
    <property type="entry name" value="ADH_Fe_C"/>
</dbReference>
<dbReference type="GO" id="GO:0004022">
    <property type="term" value="F:alcohol dehydrogenase (NAD+) activity"/>
    <property type="evidence" value="ECO:0007669"/>
    <property type="project" value="UniProtKB-ARBA"/>
</dbReference>
<gene>
    <name evidence="4" type="ORF">H8705_08025</name>
</gene>
<evidence type="ECO:0000313" key="4">
    <source>
        <dbReference type="EMBL" id="MBC8585528.1"/>
    </source>
</evidence>
<reference evidence="4" key="1">
    <citation type="submission" date="2020-08" db="EMBL/GenBank/DDBJ databases">
        <title>Genome public.</title>
        <authorList>
            <person name="Liu C."/>
            <person name="Sun Q."/>
        </authorList>
    </citation>
    <scope>NUCLEOTIDE SEQUENCE</scope>
    <source>
        <strain evidence="4">NSJ-64</strain>
    </source>
</reference>
<dbReference type="InterPro" id="IPR039697">
    <property type="entry name" value="Alcohol_dehydrogenase_Fe"/>
</dbReference>
<dbReference type="PROSITE" id="PS00060">
    <property type="entry name" value="ADH_IRON_2"/>
    <property type="match status" value="1"/>
</dbReference>
<dbReference type="InterPro" id="IPR001670">
    <property type="entry name" value="ADH_Fe/GldA"/>
</dbReference>
<dbReference type="InterPro" id="IPR018211">
    <property type="entry name" value="ADH_Fe_CS"/>
</dbReference>
<feature type="domain" description="Alcohol dehydrogenase iron-type/glycerol dehydrogenase GldA" evidence="2">
    <location>
        <begin position="11"/>
        <end position="181"/>
    </location>
</feature>
<evidence type="ECO:0000256" key="1">
    <source>
        <dbReference type="ARBA" id="ARBA00023002"/>
    </source>
</evidence>
<accession>A0A926ELB8</accession>
<dbReference type="FunFam" id="3.40.50.1970:FF:000003">
    <property type="entry name" value="Alcohol dehydrogenase, iron-containing"/>
    <property type="match status" value="1"/>
</dbReference>
<comment type="caution">
    <text evidence="4">The sequence shown here is derived from an EMBL/GenBank/DDBJ whole genome shotgun (WGS) entry which is preliminary data.</text>
</comment>
<feature type="domain" description="Fe-containing alcohol dehydrogenase-like C-terminal" evidence="3">
    <location>
        <begin position="192"/>
        <end position="381"/>
    </location>
</feature>
<keyword evidence="1" id="KW-0560">Oxidoreductase</keyword>
<dbReference type="Gene3D" id="1.20.1090.10">
    <property type="entry name" value="Dehydroquinate synthase-like - alpha domain"/>
    <property type="match status" value="1"/>
</dbReference>
<name>A0A926ELB8_9FIRM</name>
<dbReference type="GO" id="GO:0046872">
    <property type="term" value="F:metal ion binding"/>
    <property type="evidence" value="ECO:0007669"/>
    <property type="project" value="InterPro"/>
</dbReference>
<dbReference type="RefSeq" id="WP_262395315.1">
    <property type="nucleotide sequence ID" value="NZ_JACRTD010000005.1"/>
</dbReference>
<dbReference type="Gene3D" id="3.40.50.1970">
    <property type="match status" value="1"/>
</dbReference>
<dbReference type="SUPFAM" id="SSF56796">
    <property type="entry name" value="Dehydroquinate synthase-like"/>
    <property type="match status" value="1"/>
</dbReference>